<sequence length="163" mass="17746">MTYSEFWLSVSASIVASIIVTLAAKITLERWKRWAIGFGATALIAAFVGVVVFAGITVANAVSAHLARSSLQDKITTYTKGHYPEAVKQGYGVEVLEVREKAFLGFKYPESKAYPDPHPLSNPVFSAEITKLLNDNGIPGSPVWGYRMKPATAEQLEKLLGTE</sequence>
<proteinExistence type="predicted"/>
<accession>A0AAJ4ZB30</accession>
<keyword evidence="1" id="KW-1133">Transmembrane helix</keyword>
<dbReference type="Proteomes" id="UP000254589">
    <property type="component" value="Unassembled WGS sequence"/>
</dbReference>
<reference evidence="2" key="2">
    <citation type="submission" date="2016-11" db="EMBL/GenBank/DDBJ databases">
        <title>Complete Genome Sequencing of Pandoraea pulmonicola DSM 16583.</title>
        <authorList>
            <person name="Chan K.-G."/>
        </authorList>
    </citation>
    <scope>NUCLEOTIDE SEQUENCE</scope>
    <source>
        <strain evidence="2">DSM 16583</strain>
    </source>
</reference>
<feature type="transmembrane region" description="Helical" evidence="1">
    <location>
        <begin position="36"/>
        <end position="62"/>
    </location>
</feature>
<keyword evidence="1" id="KW-0812">Transmembrane</keyword>
<keyword evidence="1" id="KW-0472">Membrane</keyword>
<reference evidence="4" key="1">
    <citation type="submission" date="2014-12" db="EMBL/GenBank/DDBJ databases">
        <title>Complete Genome Sequencing of Pandoraea pulmonicola DSM 16583.</title>
        <authorList>
            <person name="Chan K.-G."/>
        </authorList>
    </citation>
    <scope>NUCLEOTIDE SEQUENCE [LARGE SCALE GENOMIC DNA]</scope>
    <source>
        <strain evidence="4">DSM 16583</strain>
    </source>
</reference>
<protein>
    <submittedName>
        <fullName evidence="3">Uncharacterized protein</fullName>
    </submittedName>
</protein>
<evidence type="ECO:0000313" key="2">
    <source>
        <dbReference type="EMBL" id="AJC21271.1"/>
    </source>
</evidence>
<keyword evidence="4" id="KW-1185">Reference proteome</keyword>
<dbReference type="Proteomes" id="UP000035086">
    <property type="component" value="Chromosome"/>
</dbReference>
<dbReference type="EMBL" id="CP010310">
    <property type="protein sequence ID" value="AJC21271.1"/>
    <property type="molecule type" value="Genomic_DNA"/>
</dbReference>
<dbReference type="KEGG" id="ppul:RO07_13665"/>
<organism evidence="3 5">
    <name type="scientific">Pandoraea pulmonicola</name>
    <dbReference type="NCBI Taxonomy" id="93221"/>
    <lineage>
        <taxon>Bacteria</taxon>
        <taxon>Pseudomonadati</taxon>
        <taxon>Pseudomonadota</taxon>
        <taxon>Betaproteobacteria</taxon>
        <taxon>Burkholderiales</taxon>
        <taxon>Burkholderiaceae</taxon>
        <taxon>Pandoraea</taxon>
    </lineage>
</organism>
<dbReference type="EMBL" id="UGSJ01000001">
    <property type="protein sequence ID" value="SUA90027.1"/>
    <property type="molecule type" value="Genomic_DNA"/>
</dbReference>
<dbReference type="AlphaFoldDB" id="A0AAJ4ZB30"/>
<evidence type="ECO:0000313" key="4">
    <source>
        <dbReference type="Proteomes" id="UP000035086"/>
    </source>
</evidence>
<gene>
    <name evidence="3" type="ORF">NCTC13159_01503</name>
    <name evidence="2" type="ORF">RO07_13665</name>
</gene>
<evidence type="ECO:0000256" key="1">
    <source>
        <dbReference type="SAM" id="Phobius"/>
    </source>
</evidence>
<feature type="transmembrane region" description="Helical" evidence="1">
    <location>
        <begin position="6"/>
        <end position="24"/>
    </location>
</feature>
<reference evidence="3 5" key="3">
    <citation type="submission" date="2018-06" db="EMBL/GenBank/DDBJ databases">
        <authorList>
            <consortium name="Pathogen Informatics"/>
            <person name="Doyle S."/>
        </authorList>
    </citation>
    <scope>NUCLEOTIDE SEQUENCE [LARGE SCALE GENOMIC DNA]</scope>
    <source>
        <strain evidence="3 5">NCTC13159</strain>
    </source>
</reference>
<evidence type="ECO:0000313" key="3">
    <source>
        <dbReference type="EMBL" id="SUA90027.1"/>
    </source>
</evidence>
<evidence type="ECO:0000313" key="5">
    <source>
        <dbReference type="Proteomes" id="UP000254589"/>
    </source>
</evidence>
<dbReference type="RefSeq" id="WP_039408653.1">
    <property type="nucleotide sequence ID" value="NZ_CP010310.2"/>
</dbReference>
<name>A0AAJ4ZB30_PANPU</name>